<dbReference type="InterPro" id="IPR014002">
    <property type="entry name" value="Agenet_dom_plant"/>
</dbReference>
<evidence type="ECO:0000313" key="6">
    <source>
        <dbReference type="EMBL" id="EEF46743.1"/>
    </source>
</evidence>
<dbReference type="CDD" id="cd20405">
    <property type="entry name" value="Tudor_Agenet_AtDUF_rpt1_3"/>
    <property type="match status" value="1"/>
</dbReference>
<keyword evidence="2" id="KW-0341">Growth regulation</keyword>
<proteinExistence type="predicted"/>
<keyword evidence="1" id="KW-0813">Transport</keyword>
<gene>
    <name evidence="6" type="ORF">RCOM_1734090</name>
</gene>
<dbReference type="FunCoup" id="B9RPH2">
    <property type="interactions" value="1357"/>
</dbReference>
<accession>B9RPH2</accession>
<dbReference type="STRING" id="3988.B9RPH2"/>
<feature type="region of interest" description="Disordered" evidence="4">
    <location>
        <begin position="324"/>
        <end position="350"/>
    </location>
</feature>
<keyword evidence="7" id="KW-1185">Reference proteome</keyword>
<sequence>MGGGRSSRQNSGRNFSIGDLVGRKAEALVQYRNLLSDTDEKKPLTEYVDFSFIRPLPPVPSTIPAFEPLDVVDAFHRDGWWKGIVTKVDVFEDGKTNSKKYTVVFENPPEQFQFLSKDLRFHWDWSNGAWSRPQKQKRMEGLRFSKGMAVEVNLNKENLEDAWFPATVLEEVGFNSFLLDCGSSNGHIKETVDWFHIRPPPPKLDITEFEILEAVDVFHESSWREALIIKILIEGRYSVSLKHAQKEMQLSQSEIRPHLSLMDGYGLILPGNAEDHEVAISVESSIRAMNEIEEKSSCRKLSTAKDYREEKLFCKKSRKNPLKQSMACNAQSPSKKVRKTPPKGEDALSCPSKKLKKANSVKPLSSQACHAELTPIKTINQEMQTNCSTDLRNNVDPSPQDALLENKMTGYMEKRERQMSSKVTSQWVPAVGEQSNIAGNGTSEIDFQDWATEEAELSTVISMEHLGKRERKVENFKQSSVINVPEATELVENLEMPFFKSSLIWKNIESLEVFQVLPQKPHFSPLIRHKEESREGMAMGHMLSFAVLIEKMSKLQVDDGREVFDSYMEVLADLEMHGFQVEAIAECLEKLLSIKDRCKRLEDEAKKVHIGMAEGKHEKIKLEEDIDKIEKRISLLEEQRAMKVSMKMMKDSELITLQVNANAVNEDIVNMEHEFENVATAPW</sequence>
<dbReference type="AlphaFoldDB" id="B9RPH2"/>
<evidence type="ECO:0000313" key="7">
    <source>
        <dbReference type="Proteomes" id="UP000008311"/>
    </source>
</evidence>
<feature type="domain" description="Agenet" evidence="5">
    <location>
        <begin position="64"/>
        <end position="127"/>
    </location>
</feature>
<reference evidence="7" key="1">
    <citation type="journal article" date="2010" name="Nat. Biotechnol.">
        <title>Draft genome sequence of the oilseed species Ricinus communis.</title>
        <authorList>
            <person name="Chan A.P."/>
            <person name="Crabtree J."/>
            <person name="Zhao Q."/>
            <person name="Lorenzi H."/>
            <person name="Orvis J."/>
            <person name="Puiu D."/>
            <person name="Melake-Berhan A."/>
            <person name="Jones K.M."/>
            <person name="Redman J."/>
            <person name="Chen G."/>
            <person name="Cahoon E.B."/>
            <person name="Gedil M."/>
            <person name="Stanke M."/>
            <person name="Haas B.J."/>
            <person name="Wortman J.R."/>
            <person name="Fraser-Liggett C.M."/>
            <person name="Ravel J."/>
            <person name="Rabinowicz P.D."/>
        </authorList>
    </citation>
    <scope>NUCLEOTIDE SEQUENCE [LARGE SCALE GENOMIC DNA]</scope>
    <source>
        <strain evidence="7">cv. Hale</strain>
    </source>
</reference>
<dbReference type="Pfam" id="PF05266">
    <property type="entry name" value="DUF724"/>
    <property type="match status" value="1"/>
</dbReference>
<feature type="compositionally biased region" description="Polar residues" evidence="4">
    <location>
        <begin position="324"/>
        <end position="334"/>
    </location>
</feature>
<evidence type="ECO:0000256" key="4">
    <source>
        <dbReference type="SAM" id="MobiDB-lite"/>
    </source>
</evidence>
<dbReference type="InParanoid" id="B9RPH2"/>
<dbReference type="SMART" id="SM00743">
    <property type="entry name" value="Agenet"/>
    <property type="match status" value="3"/>
</dbReference>
<evidence type="ECO:0000259" key="5">
    <source>
        <dbReference type="SMART" id="SM00743"/>
    </source>
</evidence>
<keyword evidence="3" id="KW-0175">Coiled coil</keyword>
<evidence type="ECO:0000256" key="2">
    <source>
        <dbReference type="ARBA" id="ARBA00022604"/>
    </source>
</evidence>
<dbReference type="Pfam" id="PF05641">
    <property type="entry name" value="Agenet"/>
    <property type="match status" value="2"/>
</dbReference>
<dbReference type="PANTHER" id="PTHR31917:SF147">
    <property type="entry name" value="AGENET DOMAIN-CONTAINING PROTEIN"/>
    <property type="match status" value="1"/>
</dbReference>
<feature type="domain" description="Agenet" evidence="5">
    <location>
        <begin position="207"/>
        <end position="263"/>
    </location>
</feature>
<dbReference type="Proteomes" id="UP000008311">
    <property type="component" value="Unassembled WGS sequence"/>
</dbReference>
<feature type="coiled-coil region" evidence="3">
    <location>
        <begin position="584"/>
        <end position="639"/>
    </location>
</feature>
<evidence type="ECO:0000256" key="3">
    <source>
        <dbReference type="SAM" id="Coils"/>
    </source>
</evidence>
<dbReference type="EMBL" id="EQ973794">
    <property type="protein sequence ID" value="EEF46743.1"/>
    <property type="molecule type" value="Genomic_DNA"/>
</dbReference>
<evidence type="ECO:0000256" key="1">
    <source>
        <dbReference type="ARBA" id="ARBA00022448"/>
    </source>
</evidence>
<dbReference type="eggNOG" id="ENOG502QTQX">
    <property type="taxonomic scope" value="Eukaryota"/>
</dbReference>
<organism evidence="6 7">
    <name type="scientific">Ricinus communis</name>
    <name type="common">Castor bean</name>
    <dbReference type="NCBI Taxonomy" id="3988"/>
    <lineage>
        <taxon>Eukaryota</taxon>
        <taxon>Viridiplantae</taxon>
        <taxon>Streptophyta</taxon>
        <taxon>Embryophyta</taxon>
        <taxon>Tracheophyta</taxon>
        <taxon>Spermatophyta</taxon>
        <taxon>Magnoliopsida</taxon>
        <taxon>eudicotyledons</taxon>
        <taxon>Gunneridae</taxon>
        <taxon>Pentapetalae</taxon>
        <taxon>rosids</taxon>
        <taxon>fabids</taxon>
        <taxon>Malpighiales</taxon>
        <taxon>Euphorbiaceae</taxon>
        <taxon>Acalyphoideae</taxon>
        <taxon>Acalypheae</taxon>
        <taxon>Ricinus</taxon>
    </lineage>
</organism>
<feature type="domain" description="Agenet" evidence="5">
    <location>
        <begin position="142"/>
        <end position="205"/>
    </location>
</feature>
<dbReference type="InterPro" id="IPR007930">
    <property type="entry name" value="DUF724"/>
</dbReference>
<protein>
    <submittedName>
        <fullName evidence="6">RNA binding protein, putative</fullName>
    </submittedName>
</protein>
<dbReference type="InterPro" id="IPR008395">
    <property type="entry name" value="Agenet-like_dom"/>
</dbReference>
<dbReference type="PANTHER" id="PTHR31917">
    <property type="entry name" value="AGENET DOMAIN-CONTAINING PROTEIN-RELATED"/>
    <property type="match status" value="1"/>
</dbReference>
<name>B9RPH2_RICCO</name>
<dbReference type="CDD" id="cd20406">
    <property type="entry name" value="Tudor_Agenet_AtDUF_rpt2_4"/>
    <property type="match status" value="2"/>
</dbReference>